<proteinExistence type="predicted"/>
<dbReference type="EMBL" id="BARS01006023">
    <property type="protein sequence ID" value="GAF82166.1"/>
    <property type="molecule type" value="Genomic_DNA"/>
</dbReference>
<protein>
    <submittedName>
        <fullName evidence="2">Uncharacterized protein</fullName>
    </submittedName>
</protein>
<feature type="region of interest" description="Disordered" evidence="1">
    <location>
        <begin position="1"/>
        <end position="45"/>
    </location>
</feature>
<name>X0T483_9ZZZZ</name>
<accession>X0T483</accession>
<gene>
    <name evidence="2" type="ORF">S01H1_11788</name>
</gene>
<evidence type="ECO:0000313" key="2">
    <source>
        <dbReference type="EMBL" id="GAF82166.1"/>
    </source>
</evidence>
<feature type="region of interest" description="Disordered" evidence="1">
    <location>
        <begin position="63"/>
        <end position="88"/>
    </location>
</feature>
<evidence type="ECO:0000256" key="1">
    <source>
        <dbReference type="SAM" id="MobiDB-lite"/>
    </source>
</evidence>
<comment type="caution">
    <text evidence="2">The sequence shown here is derived from an EMBL/GenBank/DDBJ whole genome shotgun (WGS) entry which is preliminary data.</text>
</comment>
<sequence length="127" mass="14010">MVSEAESNKQTDADILRARDIIPDSPKHNEVDSAPPPLRAEQKEAKIPRFDLAEEIMAEQRKIAATKRKGPGKKNEAQQSEPQAEPVGYTTIELPAPTLPEQDRIITEIVARDIESLCRGDTPGTRG</sequence>
<reference evidence="2" key="1">
    <citation type="journal article" date="2014" name="Front. Microbiol.">
        <title>High frequency of phylogenetically diverse reductive dehalogenase-homologous genes in deep subseafloor sedimentary metagenomes.</title>
        <authorList>
            <person name="Kawai M."/>
            <person name="Futagami T."/>
            <person name="Toyoda A."/>
            <person name="Takaki Y."/>
            <person name="Nishi S."/>
            <person name="Hori S."/>
            <person name="Arai W."/>
            <person name="Tsubouchi T."/>
            <person name="Morono Y."/>
            <person name="Uchiyama I."/>
            <person name="Ito T."/>
            <person name="Fujiyama A."/>
            <person name="Inagaki F."/>
            <person name="Takami H."/>
        </authorList>
    </citation>
    <scope>NUCLEOTIDE SEQUENCE</scope>
    <source>
        <strain evidence="2">Expedition CK06-06</strain>
    </source>
</reference>
<feature type="compositionally biased region" description="Basic and acidic residues" evidence="1">
    <location>
        <begin position="1"/>
        <end position="31"/>
    </location>
</feature>
<organism evidence="2">
    <name type="scientific">marine sediment metagenome</name>
    <dbReference type="NCBI Taxonomy" id="412755"/>
    <lineage>
        <taxon>unclassified sequences</taxon>
        <taxon>metagenomes</taxon>
        <taxon>ecological metagenomes</taxon>
    </lineage>
</organism>
<dbReference type="AlphaFoldDB" id="X0T483"/>